<evidence type="ECO:0000256" key="1">
    <source>
        <dbReference type="SAM" id="MobiDB-lite"/>
    </source>
</evidence>
<dbReference type="EMBL" id="JAOPGA020001475">
    <property type="protein sequence ID" value="KAL0488762.1"/>
    <property type="molecule type" value="Genomic_DNA"/>
</dbReference>
<name>A0AAW2ZFV2_9EUKA</name>
<protein>
    <submittedName>
        <fullName evidence="2">Uncharacterized protein</fullName>
    </submittedName>
</protein>
<reference evidence="2 3" key="1">
    <citation type="submission" date="2024-03" db="EMBL/GenBank/DDBJ databases">
        <title>The Acrasis kona genome and developmental transcriptomes reveal deep origins of eukaryotic multicellular pathways.</title>
        <authorList>
            <person name="Sheikh S."/>
            <person name="Fu C.-J."/>
            <person name="Brown M.W."/>
            <person name="Baldauf S.L."/>
        </authorList>
    </citation>
    <scope>NUCLEOTIDE SEQUENCE [LARGE SCALE GENOMIC DNA]</scope>
    <source>
        <strain evidence="2 3">ATCC MYA-3509</strain>
    </source>
</reference>
<gene>
    <name evidence="2" type="ORF">AKO1_003874</name>
</gene>
<proteinExistence type="predicted"/>
<evidence type="ECO:0000313" key="3">
    <source>
        <dbReference type="Proteomes" id="UP001431209"/>
    </source>
</evidence>
<organism evidence="2 3">
    <name type="scientific">Acrasis kona</name>
    <dbReference type="NCBI Taxonomy" id="1008807"/>
    <lineage>
        <taxon>Eukaryota</taxon>
        <taxon>Discoba</taxon>
        <taxon>Heterolobosea</taxon>
        <taxon>Tetramitia</taxon>
        <taxon>Eutetramitia</taxon>
        <taxon>Acrasidae</taxon>
        <taxon>Acrasis</taxon>
    </lineage>
</organism>
<dbReference type="Proteomes" id="UP001431209">
    <property type="component" value="Unassembled WGS sequence"/>
</dbReference>
<dbReference type="AlphaFoldDB" id="A0AAW2ZFV2"/>
<accession>A0AAW2ZFV2</accession>
<feature type="region of interest" description="Disordered" evidence="1">
    <location>
        <begin position="31"/>
        <end position="58"/>
    </location>
</feature>
<sequence>MPKVKTSEPKRFKKESYIVPKVVTFEDDTSITTSTNKVPSPKPQRITPVNSVPSTPSPPLLQTDIQVMLSHLRQQIQDKTALMEEVSRLQNVIADKDSCIQHLYTKMQDLSSVSLQQQQMLQKFAVTHVEHNVQSRLQHTLLQFSDTKETPVVELPTTSPTFQMSEILTQELSKDATVMRNPTWLKLNNPELDNMAISVWDRKRLLLLGCNKSYCQKLNISENRLKTQRKNIHYLDNKPTEALPYLEAIMFSLLNSSVKFVEINTTLIDDTNRELYLRDRMYLEGELFWICHTVVDYISDDYRFDELHHPQTYRVPYDPTGQKRFMDLNPPTKKVTSFLDVLRYLDAKRKRSHTVSQAEFTNLIDSGLESDKIDNLLLFESNSI</sequence>
<keyword evidence="3" id="KW-1185">Reference proteome</keyword>
<comment type="caution">
    <text evidence="2">The sequence shown here is derived from an EMBL/GenBank/DDBJ whole genome shotgun (WGS) entry which is preliminary data.</text>
</comment>
<evidence type="ECO:0000313" key="2">
    <source>
        <dbReference type="EMBL" id="KAL0488762.1"/>
    </source>
</evidence>